<evidence type="ECO:0000313" key="10">
    <source>
        <dbReference type="EMBL" id="MCW9712444.1"/>
    </source>
</evidence>
<dbReference type="SUPFAM" id="SSF143865">
    <property type="entry name" value="CorA soluble domain-like"/>
    <property type="match status" value="1"/>
</dbReference>
<comment type="subcellular location">
    <subcellularLocation>
        <location evidence="1">Cell membrane</location>
        <topology evidence="1">Multi-pass membrane protein</topology>
    </subcellularLocation>
    <subcellularLocation>
        <location evidence="8">Membrane</location>
        <topology evidence="8">Multi-pass membrane protein</topology>
    </subcellularLocation>
</comment>
<evidence type="ECO:0000313" key="11">
    <source>
        <dbReference type="Proteomes" id="UP001207337"/>
    </source>
</evidence>
<keyword evidence="3 8" id="KW-0813">Transport</keyword>
<keyword evidence="11" id="KW-1185">Reference proteome</keyword>
<keyword evidence="8" id="KW-0460">Magnesium</keyword>
<evidence type="ECO:0000256" key="1">
    <source>
        <dbReference type="ARBA" id="ARBA00004651"/>
    </source>
</evidence>
<dbReference type="CDD" id="cd12828">
    <property type="entry name" value="TmCorA-like_1"/>
    <property type="match status" value="1"/>
</dbReference>
<sequence length="373" mass="43436">MAKKKKKKLRSLLSKRKAHARKAPGTAPGTVQYTGDQKVDEVSIKVHDYDVDHVEHISIADIEESRPFLENSSKTWINVTGLHDVDKLKSIWKYFDLHPLVQEDIVNTSQRPKVETYDNCIFFVLRMLSFDPENKSLVSEQISVVLGSNYVLSFQETDSNYFQPIFNRLEAGGRIRTQPTDYLAYALLDTVVDHYFNVIEQIGNEIEEVENILFEDEETNQDLLQKVHHIRREVVFLRKSVWPLRDALNTAIRDDSDFISDHTKLFLRDVYDHMIQVIDSVENYRDMVLSLHDLYMSSMSNRMNEIMKVLTIIATIFIPLTFIAGIYGMNFDPEASPYNMPELSWYWGYPASIAIMVVLALIMLYYFKRKGWL</sequence>
<accession>A0ABT3PX52</accession>
<evidence type="ECO:0000256" key="5">
    <source>
        <dbReference type="ARBA" id="ARBA00022692"/>
    </source>
</evidence>
<evidence type="ECO:0000256" key="8">
    <source>
        <dbReference type="RuleBase" id="RU362010"/>
    </source>
</evidence>
<dbReference type="PANTHER" id="PTHR46494">
    <property type="entry name" value="CORA FAMILY METAL ION TRANSPORTER (EUROFUNG)"/>
    <property type="match status" value="1"/>
</dbReference>
<protein>
    <recommendedName>
        <fullName evidence="8">Magnesium transport protein CorA</fullName>
    </recommendedName>
</protein>
<gene>
    <name evidence="8 10" type="primary">corA</name>
    <name evidence="10" type="ORF">LQ318_05945</name>
</gene>
<evidence type="ECO:0000256" key="9">
    <source>
        <dbReference type="SAM" id="MobiDB-lite"/>
    </source>
</evidence>
<dbReference type="InterPro" id="IPR002523">
    <property type="entry name" value="MgTranspt_CorA/ZnTranspt_ZntB"/>
</dbReference>
<feature type="region of interest" description="Disordered" evidence="9">
    <location>
        <begin position="1"/>
        <end position="32"/>
    </location>
</feature>
<comment type="caution">
    <text evidence="10">The sequence shown here is derived from an EMBL/GenBank/DDBJ whole genome shotgun (WGS) entry which is preliminary data.</text>
</comment>
<dbReference type="InterPro" id="IPR045861">
    <property type="entry name" value="CorA_cytoplasmic_dom"/>
</dbReference>
<evidence type="ECO:0000256" key="7">
    <source>
        <dbReference type="ARBA" id="ARBA00023136"/>
    </source>
</evidence>
<feature type="transmembrane region" description="Helical" evidence="8">
    <location>
        <begin position="306"/>
        <end position="327"/>
    </location>
</feature>
<dbReference type="RefSeq" id="WP_265788402.1">
    <property type="nucleotide sequence ID" value="NZ_BAABRS010000001.1"/>
</dbReference>
<keyword evidence="6 8" id="KW-1133">Transmembrane helix</keyword>
<keyword evidence="8" id="KW-0406">Ion transport</keyword>
<keyword evidence="7 8" id="KW-0472">Membrane</keyword>
<dbReference type="Gene3D" id="1.20.58.340">
    <property type="entry name" value="Magnesium transport protein CorA, transmembrane region"/>
    <property type="match status" value="2"/>
</dbReference>
<keyword evidence="5 8" id="KW-0812">Transmembrane</keyword>
<evidence type="ECO:0000256" key="6">
    <source>
        <dbReference type="ARBA" id="ARBA00022989"/>
    </source>
</evidence>
<evidence type="ECO:0000256" key="4">
    <source>
        <dbReference type="ARBA" id="ARBA00022475"/>
    </source>
</evidence>
<dbReference type="InterPro" id="IPR004488">
    <property type="entry name" value="Mg/Co-transport_prot_CorA"/>
</dbReference>
<dbReference type="EMBL" id="JAJNDC010000001">
    <property type="protein sequence ID" value="MCW9712444.1"/>
    <property type="molecule type" value="Genomic_DNA"/>
</dbReference>
<dbReference type="Gene3D" id="3.30.460.20">
    <property type="entry name" value="CorA soluble domain-like"/>
    <property type="match status" value="1"/>
</dbReference>
<dbReference type="NCBIfam" id="TIGR00383">
    <property type="entry name" value="corA"/>
    <property type="match status" value="1"/>
</dbReference>
<reference evidence="10 11" key="1">
    <citation type="submission" date="2021-11" db="EMBL/GenBank/DDBJ databases">
        <title>Aliifidinibius sp. nov., a new bacterium isolated from saline soil.</title>
        <authorList>
            <person name="Galisteo C."/>
            <person name="De La Haba R."/>
            <person name="Sanchez-Porro C."/>
            <person name="Ventosa A."/>
        </authorList>
    </citation>
    <scope>NUCLEOTIDE SEQUENCE [LARGE SCALE GENOMIC DNA]</scope>
    <source>
        <strain evidence="10 11">KACC 190600</strain>
    </source>
</reference>
<dbReference type="PANTHER" id="PTHR46494:SF1">
    <property type="entry name" value="CORA FAMILY METAL ION TRANSPORTER (EUROFUNG)"/>
    <property type="match status" value="1"/>
</dbReference>
<comment type="function">
    <text evidence="8">Mediates influx of magnesium ions.</text>
</comment>
<feature type="compositionally biased region" description="Basic residues" evidence="9">
    <location>
        <begin position="1"/>
        <end position="22"/>
    </location>
</feature>
<evidence type="ECO:0000256" key="3">
    <source>
        <dbReference type="ARBA" id="ARBA00022448"/>
    </source>
</evidence>
<name>A0ABT3PX52_9BACT</name>
<comment type="similarity">
    <text evidence="2 8">Belongs to the CorA metal ion transporter (MIT) (TC 1.A.35) family.</text>
</comment>
<keyword evidence="4 8" id="KW-1003">Cell membrane</keyword>
<organism evidence="10 11">
    <name type="scientific">Fodinibius salicampi</name>
    <dbReference type="NCBI Taxonomy" id="1920655"/>
    <lineage>
        <taxon>Bacteria</taxon>
        <taxon>Pseudomonadati</taxon>
        <taxon>Balneolota</taxon>
        <taxon>Balneolia</taxon>
        <taxon>Balneolales</taxon>
        <taxon>Balneolaceae</taxon>
        <taxon>Fodinibius</taxon>
    </lineage>
</organism>
<evidence type="ECO:0000256" key="2">
    <source>
        <dbReference type="ARBA" id="ARBA00009765"/>
    </source>
</evidence>
<feature type="transmembrane region" description="Helical" evidence="8">
    <location>
        <begin position="347"/>
        <end position="367"/>
    </location>
</feature>
<proteinExistence type="inferred from homology"/>
<dbReference type="SUPFAM" id="SSF144083">
    <property type="entry name" value="Magnesium transport protein CorA, transmembrane region"/>
    <property type="match status" value="1"/>
</dbReference>
<dbReference type="InterPro" id="IPR045863">
    <property type="entry name" value="CorA_TM1_TM2"/>
</dbReference>
<dbReference type="Proteomes" id="UP001207337">
    <property type="component" value="Unassembled WGS sequence"/>
</dbReference>
<dbReference type="Pfam" id="PF01544">
    <property type="entry name" value="CorA"/>
    <property type="match status" value="1"/>
</dbReference>